<keyword evidence="6" id="KW-1185">Reference proteome</keyword>
<dbReference type="PANTHER" id="PTHR43639:SF1">
    <property type="entry name" value="SHORT-CHAIN DEHYDROGENASE_REDUCTASE FAMILY PROTEIN"/>
    <property type="match status" value="1"/>
</dbReference>
<evidence type="ECO:0000256" key="3">
    <source>
        <dbReference type="ARBA" id="ARBA00023002"/>
    </source>
</evidence>
<reference evidence="5 6" key="1">
    <citation type="journal article" date="2021" name="Nat. Commun.">
        <title>Genetic determinants of endophytism in the Arabidopsis root mycobiome.</title>
        <authorList>
            <person name="Mesny F."/>
            <person name="Miyauchi S."/>
            <person name="Thiergart T."/>
            <person name="Pickel B."/>
            <person name="Atanasova L."/>
            <person name="Karlsson M."/>
            <person name="Huettel B."/>
            <person name="Barry K.W."/>
            <person name="Haridas S."/>
            <person name="Chen C."/>
            <person name="Bauer D."/>
            <person name="Andreopoulos W."/>
            <person name="Pangilinan J."/>
            <person name="LaButti K."/>
            <person name="Riley R."/>
            <person name="Lipzen A."/>
            <person name="Clum A."/>
            <person name="Drula E."/>
            <person name="Henrissat B."/>
            <person name="Kohler A."/>
            <person name="Grigoriev I.V."/>
            <person name="Martin F.M."/>
            <person name="Hacquard S."/>
        </authorList>
    </citation>
    <scope>NUCLEOTIDE SEQUENCE [LARGE SCALE GENOMIC DNA]</scope>
    <source>
        <strain evidence="5 6">MPI-SDFR-AT-0080</strain>
    </source>
</reference>
<organism evidence="5 6">
    <name type="scientific">Macrophomina phaseolina</name>
    <dbReference type="NCBI Taxonomy" id="35725"/>
    <lineage>
        <taxon>Eukaryota</taxon>
        <taxon>Fungi</taxon>
        <taxon>Dikarya</taxon>
        <taxon>Ascomycota</taxon>
        <taxon>Pezizomycotina</taxon>
        <taxon>Dothideomycetes</taxon>
        <taxon>Dothideomycetes incertae sedis</taxon>
        <taxon>Botryosphaeriales</taxon>
        <taxon>Botryosphaeriaceae</taxon>
        <taxon>Macrophomina</taxon>
    </lineage>
</organism>
<dbReference type="SUPFAM" id="SSF51735">
    <property type="entry name" value="NAD(P)-binding Rossmann-fold domains"/>
    <property type="match status" value="1"/>
</dbReference>
<name>A0ABQ8GWD3_9PEZI</name>
<gene>
    <name evidence="5" type="ORF">B0J12DRAFT_640821</name>
</gene>
<feature type="domain" description="Ketoreductase" evidence="4">
    <location>
        <begin position="11"/>
        <end position="189"/>
    </location>
</feature>
<keyword evidence="3" id="KW-0560">Oxidoreductase</keyword>
<dbReference type="PROSITE" id="PS00061">
    <property type="entry name" value="ADH_SHORT"/>
    <property type="match status" value="1"/>
</dbReference>
<sequence length="265" mass="27887">MSPTSKPLSGKVAVVTGSSRGIGAAIVLKLASHGADVVVNYVSSASAAQGVAEKARGLGVRAICIQADVSKREEIAKLFAQAKEQLGRVNIIMSNSGIEHFGDLESVREDEIDRVLAVNVKAQFFVAQEAHKYLEDGGRLILISSISAVWGVPRHALYAASKAAITGMIKCLAFDFGSRNITVNCIAPGGVKSDMYAEAAKDYIPGGEKMTIEEIDEKIGSMSPMKRPGFPEDIAGVVALLASAESQWLTGQTFHVNGGAHMATA</sequence>
<proteinExistence type="inferred from homology"/>
<dbReference type="InterPro" id="IPR036291">
    <property type="entry name" value="NAD(P)-bd_dom_sf"/>
</dbReference>
<evidence type="ECO:0000313" key="5">
    <source>
        <dbReference type="EMBL" id="KAH7065559.1"/>
    </source>
</evidence>
<keyword evidence="2" id="KW-0521">NADP</keyword>
<dbReference type="PANTHER" id="PTHR43639">
    <property type="entry name" value="OXIDOREDUCTASE, SHORT-CHAIN DEHYDROGENASE/REDUCTASE FAMILY (AFU_ORTHOLOGUE AFUA_5G02870)"/>
    <property type="match status" value="1"/>
</dbReference>
<dbReference type="PRINTS" id="PR00081">
    <property type="entry name" value="GDHRDH"/>
</dbReference>
<evidence type="ECO:0000256" key="1">
    <source>
        <dbReference type="ARBA" id="ARBA00006484"/>
    </source>
</evidence>
<dbReference type="SMART" id="SM00822">
    <property type="entry name" value="PKS_KR"/>
    <property type="match status" value="1"/>
</dbReference>
<comment type="similarity">
    <text evidence="1">Belongs to the short-chain dehydrogenases/reductases (SDR) family.</text>
</comment>
<dbReference type="InterPro" id="IPR057326">
    <property type="entry name" value="KR_dom"/>
</dbReference>
<dbReference type="InterPro" id="IPR020904">
    <property type="entry name" value="Sc_DH/Rdtase_CS"/>
</dbReference>
<evidence type="ECO:0000256" key="2">
    <source>
        <dbReference type="ARBA" id="ARBA00022857"/>
    </source>
</evidence>
<dbReference type="Gene3D" id="3.40.50.720">
    <property type="entry name" value="NAD(P)-binding Rossmann-like Domain"/>
    <property type="match status" value="1"/>
</dbReference>
<comment type="caution">
    <text evidence="5">The sequence shown here is derived from an EMBL/GenBank/DDBJ whole genome shotgun (WGS) entry which is preliminary data.</text>
</comment>
<accession>A0ABQ8GWD3</accession>
<protein>
    <recommendedName>
        <fullName evidence="4">Ketoreductase domain-containing protein</fullName>
    </recommendedName>
</protein>
<dbReference type="EMBL" id="JAGTJR010000001">
    <property type="protein sequence ID" value="KAH7065559.1"/>
    <property type="molecule type" value="Genomic_DNA"/>
</dbReference>
<dbReference type="Proteomes" id="UP000774617">
    <property type="component" value="Unassembled WGS sequence"/>
</dbReference>
<evidence type="ECO:0000313" key="6">
    <source>
        <dbReference type="Proteomes" id="UP000774617"/>
    </source>
</evidence>
<dbReference type="PRINTS" id="PR00080">
    <property type="entry name" value="SDRFAMILY"/>
</dbReference>
<evidence type="ECO:0000259" key="4">
    <source>
        <dbReference type="SMART" id="SM00822"/>
    </source>
</evidence>
<dbReference type="InterPro" id="IPR002347">
    <property type="entry name" value="SDR_fam"/>
</dbReference>
<dbReference type="Pfam" id="PF13561">
    <property type="entry name" value="adh_short_C2"/>
    <property type="match status" value="1"/>
</dbReference>